<dbReference type="OrthoDB" id="9802969at2"/>
<reference evidence="10 11" key="1">
    <citation type="submission" date="2018-02" db="EMBL/GenBank/DDBJ databases">
        <title>Comparative genomes isolates from brazilian mangrove.</title>
        <authorList>
            <person name="Araujo J.E."/>
            <person name="Taketani R.G."/>
            <person name="Silva M.C.P."/>
            <person name="Loureco M.V."/>
            <person name="Andreote F.D."/>
        </authorList>
    </citation>
    <scope>NUCLEOTIDE SEQUENCE [LARGE SCALE GENOMIC DNA]</scope>
    <source>
        <strain evidence="10 11">Nap-Phe MGV</strain>
    </source>
</reference>
<dbReference type="PANTHER" id="PTHR43128:SF16">
    <property type="entry name" value="L-LACTATE DEHYDROGENASE"/>
    <property type="match status" value="1"/>
</dbReference>
<feature type="domain" description="Lactate/malate dehydrogenase N-terminal" evidence="8">
    <location>
        <begin position="6"/>
        <end position="146"/>
    </location>
</feature>
<evidence type="ECO:0000259" key="9">
    <source>
        <dbReference type="Pfam" id="PF02866"/>
    </source>
</evidence>
<feature type="binding site" evidence="4 7">
    <location>
        <begin position="122"/>
        <end position="124"/>
    </location>
    <ligand>
        <name>NAD(+)</name>
        <dbReference type="ChEBI" id="CHEBI:57540"/>
    </ligand>
</feature>
<evidence type="ECO:0000256" key="7">
    <source>
        <dbReference type="PIRSR" id="PIRSR000102-3"/>
    </source>
</evidence>
<dbReference type="NCBIfam" id="NF004863">
    <property type="entry name" value="PRK06223.1"/>
    <property type="match status" value="1"/>
</dbReference>
<dbReference type="EMBL" id="PUHZ01000005">
    <property type="protein sequence ID" value="PQO47511.1"/>
    <property type="molecule type" value="Genomic_DNA"/>
</dbReference>
<dbReference type="PIRSF" id="PIRSF000102">
    <property type="entry name" value="Lac_mal_DH"/>
    <property type="match status" value="1"/>
</dbReference>
<evidence type="ECO:0000256" key="2">
    <source>
        <dbReference type="ARBA" id="ARBA00023002"/>
    </source>
</evidence>
<dbReference type="GO" id="GO:0006089">
    <property type="term" value="P:lactate metabolic process"/>
    <property type="evidence" value="ECO:0007669"/>
    <property type="project" value="TreeGrafter"/>
</dbReference>
<feature type="binding site" evidence="4 6">
    <location>
        <position position="155"/>
    </location>
    <ligand>
        <name>substrate</name>
    </ligand>
</feature>
<feature type="domain" description="Lactate/malate dehydrogenase C-terminal" evidence="9">
    <location>
        <begin position="151"/>
        <end position="307"/>
    </location>
</feature>
<dbReference type="Proteomes" id="UP000237819">
    <property type="component" value="Unassembled WGS sequence"/>
</dbReference>
<keyword evidence="3 4" id="KW-0520">NAD</keyword>
<dbReference type="InterPro" id="IPR015955">
    <property type="entry name" value="Lactate_DH/Glyco_Ohase_4_C"/>
</dbReference>
<dbReference type="GO" id="GO:0006099">
    <property type="term" value="P:tricarboxylic acid cycle"/>
    <property type="evidence" value="ECO:0007669"/>
    <property type="project" value="UniProtKB-UniRule"/>
</dbReference>
<evidence type="ECO:0000256" key="3">
    <source>
        <dbReference type="ARBA" id="ARBA00023027"/>
    </source>
</evidence>
<evidence type="ECO:0000256" key="6">
    <source>
        <dbReference type="PIRSR" id="PIRSR000102-2"/>
    </source>
</evidence>
<comment type="similarity">
    <text evidence="4">Belongs to the LDH/MDH superfamily. MDH type 3 family.</text>
</comment>
<comment type="function">
    <text evidence="4">Catalyzes the reversible oxidation of malate to oxaloacetate.</text>
</comment>
<evidence type="ECO:0000259" key="8">
    <source>
        <dbReference type="Pfam" id="PF00056"/>
    </source>
</evidence>
<dbReference type="InterPro" id="IPR022383">
    <property type="entry name" value="Lactate/malate_DH_C"/>
</dbReference>
<dbReference type="InterPro" id="IPR001557">
    <property type="entry name" value="L-lactate/malate_DH"/>
</dbReference>
<dbReference type="InterPro" id="IPR036291">
    <property type="entry name" value="NAD(P)-bd_dom_sf"/>
</dbReference>
<feature type="binding site" evidence="4 6">
    <location>
        <position position="92"/>
    </location>
    <ligand>
        <name>substrate</name>
    </ligand>
</feature>
<gene>
    <name evidence="4 10" type="primary">mdh</name>
    <name evidence="10" type="ORF">C5Y93_03715</name>
</gene>
<dbReference type="Gene3D" id="3.40.50.720">
    <property type="entry name" value="NAD(P)-binding Rossmann-like Domain"/>
    <property type="match status" value="1"/>
</dbReference>
<dbReference type="SUPFAM" id="SSF56327">
    <property type="entry name" value="LDH C-terminal domain-like"/>
    <property type="match status" value="1"/>
</dbReference>
<dbReference type="HAMAP" id="MF_00487">
    <property type="entry name" value="Malate_dehydrog_3"/>
    <property type="match status" value="1"/>
</dbReference>
<dbReference type="FunFam" id="3.40.50.720:FF:000018">
    <property type="entry name" value="Malate dehydrogenase"/>
    <property type="match status" value="1"/>
</dbReference>
<dbReference type="AlphaFoldDB" id="A0A2S8GT08"/>
<keyword evidence="2 4" id="KW-0560">Oxidoreductase</keyword>
<organism evidence="10 11">
    <name type="scientific">Blastopirellula marina</name>
    <dbReference type="NCBI Taxonomy" id="124"/>
    <lineage>
        <taxon>Bacteria</taxon>
        <taxon>Pseudomonadati</taxon>
        <taxon>Planctomycetota</taxon>
        <taxon>Planctomycetia</taxon>
        <taxon>Pirellulales</taxon>
        <taxon>Pirellulaceae</taxon>
        <taxon>Blastopirellula</taxon>
    </lineage>
</organism>
<dbReference type="CDD" id="cd01339">
    <property type="entry name" value="LDH-like_MDH"/>
    <property type="match status" value="1"/>
</dbReference>
<feature type="binding site" evidence="4 7">
    <location>
        <position position="99"/>
    </location>
    <ligand>
        <name>NAD(+)</name>
        <dbReference type="ChEBI" id="CHEBI:57540"/>
    </ligand>
</feature>
<dbReference type="GO" id="GO:0004459">
    <property type="term" value="F:L-lactate dehydrogenase (NAD+) activity"/>
    <property type="evidence" value="ECO:0007669"/>
    <property type="project" value="TreeGrafter"/>
</dbReference>
<dbReference type="FunFam" id="3.90.110.10:FF:000004">
    <property type="entry name" value="Malate dehydrogenase"/>
    <property type="match status" value="1"/>
</dbReference>
<dbReference type="Pfam" id="PF02866">
    <property type="entry name" value="Ldh_1_C"/>
    <property type="match status" value="1"/>
</dbReference>
<feature type="binding site" evidence="4 7">
    <location>
        <position position="35"/>
    </location>
    <ligand>
        <name>NAD(+)</name>
        <dbReference type="ChEBI" id="CHEBI:57540"/>
    </ligand>
</feature>
<comment type="catalytic activity">
    <reaction evidence="4">
        <text>(S)-malate + NAD(+) = oxaloacetate + NADH + H(+)</text>
        <dbReference type="Rhea" id="RHEA:21432"/>
        <dbReference type="ChEBI" id="CHEBI:15378"/>
        <dbReference type="ChEBI" id="CHEBI:15589"/>
        <dbReference type="ChEBI" id="CHEBI:16452"/>
        <dbReference type="ChEBI" id="CHEBI:57540"/>
        <dbReference type="ChEBI" id="CHEBI:57945"/>
        <dbReference type="EC" id="1.1.1.37"/>
    </reaction>
</comment>
<accession>A0A2S8GT08</accession>
<evidence type="ECO:0000313" key="11">
    <source>
        <dbReference type="Proteomes" id="UP000237819"/>
    </source>
</evidence>
<keyword evidence="1 4" id="KW-0816">Tricarboxylic acid cycle</keyword>
<evidence type="ECO:0000256" key="4">
    <source>
        <dbReference type="HAMAP-Rule" id="MF_00487"/>
    </source>
</evidence>
<dbReference type="InterPro" id="IPR001236">
    <property type="entry name" value="Lactate/malate_DH_N"/>
</dbReference>
<feature type="active site" description="Proton acceptor" evidence="4 5">
    <location>
        <position position="179"/>
    </location>
</feature>
<dbReference type="GO" id="GO:0030060">
    <property type="term" value="F:L-malate dehydrogenase (NAD+) activity"/>
    <property type="evidence" value="ECO:0007669"/>
    <property type="project" value="UniProtKB-UniRule"/>
</dbReference>
<feature type="binding site" evidence="4 6">
    <location>
        <position position="86"/>
    </location>
    <ligand>
        <name>substrate</name>
    </ligand>
</feature>
<sequence>MMRRAKISIIGAGNVGATTAHWCAAAELGDIVLLDIPQTEDMPKGKALDLMQSSPIMGFDSTVTGTNDYADTKDSDVVVITAGLPRKPGMSRDDLLATNAKIVSSVAEQVAKYSPNCVIIVVSNPLDAMVQQAMKVTGFPPARVLGQAGVLDTARYRTFLAMELGVSVEDVSALLMGGHGDTMVPMPTCTSVGGIPIRRLLSQDKLDAIVDRARKGGAEIVGLLKTGSAYYAPAAATAQMVEAIIKDKKRLIPCAAYCDKEYGVGGYYVGVPVVLGSGGVQKIVELELDDQEKADFQNSVDAVKELVAAMTKLLEG</sequence>
<dbReference type="EC" id="1.1.1.37" evidence="4"/>
<dbReference type="InterPro" id="IPR011275">
    <property type="entry name" value="Malate_DH_type3"/>
</dbReference>
<dbReference type="Gene3D" id="3.90.110.10">
    <property type="entry name" value="Lactate dehydrogenase/glycoside hydrolase, family 4, C-terminal"/>
    <property type="match status" value="1"/>
</dbReference>
<dbReference type="SUPFAM" id="SSF51735">
    <property type="entry name" value="NAD(P)-binding Rossmann-fold domains"/>
    <property type="match status" value="1"/>
</dbReference>
<dbReference type="Pfam" id="PF00056">
    <property type="entry name" value="Ldh_1_N"/>
    <property type="match status" value="1"/>
</dbReference>
<comment type="caution">
    <text evidence="10">The sequence shown here is derived from an EMBL/GenBank/DDBJ whole genome shotgun (WGS) entry which is preliminary data.</text>
</comment>
<dbReference type="PANTHER" id="PTHR43128">
    <property type="entry name" value="L-2-HYDROXYCARBOXYLATE DEHYDROGENASE (NAD(P)(+))"/>
    <property type="match status" value="1"/>
</dbReference>
<dbReference type="NCBIfam" id="TIGR01763">
    <property type="entry name" value="MalateDH_bact"/>
    <property type="match status" value="1"/>
</dbReference>
<evidence type="ECO:0000256" key="1">
    <source>
        <dbReference type="ARBA" id="ARBA00022532"/>
    </source>
</evidence>
<protein>
    <recommendedName>
        <fullName evidence="4">Malate dehydrogenase</fullName>
        <ecNumber evidence="4">1.1.1.37</ecNumber>
    </recommendedName>
</protein>
<feature type="binding site" evidence="4 6">
    <location>
        <position position="124"/>
    </location>
    <ligand>
        <name>substrate</name>
    </ligand>
</feature>
<name>A0A2S8GT08_9BACT</name>
<evidence type="ECO:0000256" key="5">
    <source>
        <dbReference type="PIRSR" id="PIRSR000102-1"/>
    </source>
</evidence>
<evidence type="ECO:0000313" key="10">
    <source>
        <dbReference type="EMBL" id="PQO47511.1"/>
    </source>
</evidence>
<dbReference type="PRINTS" id="PR00086">
    <property type="entry name" value="LLDHDRGNASE"/>
</dbReference>
<feature type="binding site" evidence="4 7">
    <location>
        <begin position="11"/>
        <end position="16"/>
    </location>
    <ligand>
        <name>NAD(+)</name>
        <dbReference type="ChEBI" id="CHEBI:57540"/>
    </ligand>
</feature>
<proteinExistence type="inferred from homology"/>